<evidence type="ECO:0000256" key="10">
    <source>
        <dbReference type="ARBA" id="ARBA00047552"/>
    </source>
</evidence>
<feature type="domain" description="Methionyl/Valyl/Leucyl/Isoleucyl-tRNA synthetase anticodon-binding" evidence="14">
    <location>
        <begin position="612"/>
        <end position="756"/>
    </location>
</feature>
<evidence type="ECO:0000256" key="2">
    <source>
        <dbReference type="ARBA" id="ARBA00011245"/>
    </source>
</evidence>
<evidence type="ECO:0000256" key="7">
    <source>
        <dbReference type="ARBA" id="ARBA00022917"/>
    </source>
</evidence>
<proteinExistence type="inferred from homology"/>
<dbReference type="OrthoDB" id="9810365at2"/>
<comment type="subcellular location">
    <subcellularLocation>
        <location evidence="1 12">Cytoplasm</location>
    </subcellularLocation>
</comment>
<dbReference type="HAMAP" id="MF_02004">
    <property type="entry name" value="Val_tRNA_synth_type1"/>
    <property type="match status" value="1"/>
</dbReference>
<comment type="function">
    <text evidence="12">Catalyzes the attachment of valine to tRNA(Val). As ValRS can inadvertently accommodate and process structurally similar amino acids such as threonine, to avoid such errors, it has a 'posttransfer' editing activity that hydrolyzes mischarged Thr-tRNA(Val) in a tRNA-dependent manner.</text>
</comment>
<dbReference type="Gene3D" id="1.10.730.10">
    <property type="entry name" value="Isoleucyl-tRNA Synthetase, Domain 1"/>
    <property type="match status" value="1"/>
</dbReference>
<dbReference type="InterPro" id="IPR001412">
    <property type="entry name" value="aa-tRNA-synth_I_CS"/>
</dbReference>
<dbReference type="CDD" id="cd07962">
    <property type="entry name" value="Anticodon_Ia_Val"/>
    <property type="match status" value="1"/>
</dbReference>
<dbReference type="RefSeq" id="WP_069703441.1">
    <property type="nucleotide sequence ID" value="NZ_MJAT01000040.1"/>
</dbReference>
<reference evidence="16 17" key="1">
    <citation type="submission" date="2016-09" db="EMBL/GenBank/DDBJ databases">
        <title>Desulfuribacillus arsenicus sp. nov., an obligately anaerobic, dissimilatory arsenic- and antimonate-reducing bacterium isolated from anoxic sediments.</title>
        <authorList>
            <person name="Abin C.A."/>
            <person name="Hollibaugh J.T."/>
        </authorList>
    </citation>
    <scope>NUCLEOTIDE SEQUENCE [LARGE SCALE GENOMIC DNA]</scope>
    <source>
        <strain evidence="16 17">MLFW-2</strain>
    </source>
</reference>
<evidence type="ECO:0000313" key="17">
    <source>
        <dbReference type="Proteomes" id="UP000095255"/>
    </source>
</evidence>
<gene>
    <name evidence="12" type="primary">valS</name>
    <name evidence="16" type="ORF">BHU72_12430</name>
</gene>
<evidence type="ECO:0000256" key="12">
    <source>
        <dbReference type="HAMAP-Rule" id="MF_02004"/>
    </source>
</evidence>
<evidence type="ECO:0000259" key="14">
    <source>
        <dbReference type="Pfam" id="PF08264"/>
    </source>
</evidence>
<feature type="coiled-coil region" evidence="12">
    <location>
        <begin position="816"/>
        <end position="885"/>
    </location>
</feature>
<dbReference type="EMBL" id="MJAT01000040">
    <property type="protein sequence ID" value="OEH84204.1"/>
    <property type="molecule type" value="Genomic_DNA"/>
</dbReference>
<dbReference type="Proteomes" id="UP000095255">
    <property type="component" value="Unassembled WGS sequence"/>
</dbReference>
<dbReference type="CDD" id="cd00817">
    <property type="entry name" value="ValRS_core"/>
    <property type="match status" value="1"/>
</dbReference>
<keyword evidence="5 12" id="KW-0547">Nucleotide-binding</keyword>
<dbReference type="PANTHER" id="PTHR11946">
    <property type="entry name" value="VALYL-TRNA SYNTHETASES"/>
    <property type="match status" value="1"/>
</dbReference>
<dbReference type="Gene3D" id="1.10.287.380">
    <property type="entry name" value="Valyl-tRNA synthetase, C-terminal domain"/>
    <property type="match status" value="1"/>
</dbReference>
<dbReference type="FunFam" id="1.10.730.10:FF:000014">
    <property type="entry name" value="Valine--tRNA ligase"/>
    <property type="match status" value="1"/>
</dbReference>
<dbReference type="InterPro" id="IPR019499">
    <property type="entry name" value="Val-tRNA_synth_tRNA-bd"/>
</dbReference>
<organism evidence="16 17">
    <name type="scientific">Desulfuribacillus stibiiarsenatis</name>
    <dbReference type="NCBI Taxonomy" id="1390249"/>
    <lineage>
        <taxon>Bacteria</taxon>
        <taxon>Bacillati</taxon>
        <taxon>Bacillota</taxon>
        <taxon>Desulfuribacillia</taxon>
        <taxon>Desulfuribacillales</taxon>
        <taxon>Desulfuribacillaceae</taxon>
        <taxon>Desulfuribacillus</taxon>
    </lineage>
</organism>
<dbReference type="FunFam" id="3.90.740.10:FF:000005">
    <property type="entry name" value="Valine--tRNA ligase, mitochondrial"/>
    <property type="match status" value="1"/>
</dbReference>
<evidence type="ECO:0000256" key="5">
    <source>
        <dbReference type="ARBA" id="ARBA00022741"/>
    </source>
</evidence>
<name>A0A1E5L276_9FIRM</name>
<dbReference type="GO" id="GO:0002161">
    <property type="term" value="F:aminoacyl-tRNA deacylase activity"/>
    <property type="evidence" value="ECO:0007669"/>
    <property type="project" value="InterPro"/>
</dbReference>
<comment type="caution">
    <text evidence="16">The sequence shown here is derived from an EMBL/GenBank/DDBJ whole genome shotgun (WGS) entry which is preliminary data.</text>
</comment>
<dbReference type="Gene3D" id="3.90.740.10">
    <property type="entry name" value="Valyl/Leucyl/Isoleucyl-tRNA synthetase, editing domain"/>
    <property type="match status" value="1"/>
</dbReference>
<evidence type="ECO:0000259" key="13">
    <source>
        <dbReference type="Pfam" id="PF00133"/>
    </source>
</evidence>
<comment type="subunit">
    <text evidence="2 12">Monomer.</text>
</comment>
<feature type="binding site" evidence="12">
    <location>
        <position position="532"/>
    </location>
    <ligand>
        <name>ATP</name>
        <dbReference type="ChEBI" id="CHEBI:30616"/>
    </ligand>
</feature>
<dbReference type="InterPro" id="IPR002300">
    <property type="entry name" value="aa-tRNA-synth_Ia"/>
</dbReference>
<dbReference type="GO" id="GO:0005829">
    <property type="term" value="C:cytosol"/>
    <property type="evidence" value="ECO:0007669"/>
    <property type="project" value="TreeGrafter"/>
</dbReference>
<comment type="caution">
    <text evidence="12">Lacks conserved residue(s) required for the propagation of feature annotation.</text>
</comment>
<dbReference type="FunFam" id="3.40.50.620:FF:000032">
    <property type="entry name" value="Valine--tRNA ligase"/>
    <property type="match status" value="1"/>
</dbReference>
<dbReference type="PANTHER" id="PTHR11946:SF93">
    <property type="entry name" value="VALINE--TRNA LIGASE, CHLOROPLASTIC_MITOCHONDRIAL 2"/>
    <property type="match status" value="1"/>
</dbReference>
<dbReference type="PRINTS" id="PR00986">
    <property type="entry name" value="TRNASYNTHVAL"/>
</dbReference>
<dbReference type="GO" id="GO:0006438">
    <property type="term" value="P:valyl-tRNA aminoacylation"/>
    <property type="evidence" value="ECO:0007669"/>
    <property type="project" value="UniProtKB-UniRule"/>
</dbReference>
<dbReference type="InterPro" id="IPR013155">
    <property type="entry name" value="M/V/L/I-tRNA-synth_anticd-bd"/>
</dbReference>
<dbReference type="GO" id="GO:0005524">
    <property type="term" value="F:ATP binding"/>
    <property type="evidence" value="ECO:0007669"/>
    <property type="project" value="UniProtKB-UniRule"/>
</dbReference>
<evidence type="ECO:0000259" key="15">
    <source>
        <dbReference type="Pfam" id="PF10458"/>
    </source>
</evidence>
<dbReference type="EC" id="6.1.1.9" evidence="12"/>
<dbReference type="PROSITE" id="PS00178">
    <property type="entry name" value="AA_TRNA_LIGASE_I"/>
    <property type="match status" value="1"/>
</dbReference>
<dbReference type="InterPro" id="IPR014729">
    <property type="entry name" value="Rossmann-like_a/b/a_fold"/>
</dbReference>
<dbReference type="Pfam" id="PF00133">
    <property type="entry name" value="tRNA-synt_1"/>
    <property type="match status" value="1"/>
</dbReference>
<evidence type="ECO:0000256" key="9">
    <source>
        <dbReference type="ARBA" id="ARBA00023146"/>
    </source>
</evidence>
<feature type="short sequence motif" description="'KMSKS' region" evidence="12">
    <location>
        <begin position="529"/>
        <end position="533"/>
    </location>
</feature>
<keyword evidence="17" id="KW-1185">Reference proteome</keyword>
<dbReference type="Gene3D" id="3.40.50.620">
    <property type="entry name" value="HUPs"/>
    <property type="match status" value="2"/>
</dbReference>
<evidence type="ECO:0000256" key="8">
    <source>
        <dbReference type="ARBA" id="ARBA00023054"/>
    </source>
</evidence>
<sequence length="885" mass="102210">MQENLYSQIPTKYNPKEIEEKTYQFWLDGKYFEANNESDKEPFTIVIPPPNVTANLHIGHALNNTLQDILIRWKRMQGYDALWLPGTDHAGIATQNRVENMLSQEGKSRYDVGREAFLEKTWEWKNKYGDIIINQLKKMGCSCDWSRERFTMDEGCSKAVREVFVRLYEKGLLYRGNYIVNWCPRCETTLSDIEVEHEDKQGSLTHIRYPVEDGSGFITVATTRPETMLGDVAVAVHPEDDRYKHLIGKNLILPLVDRKIPVIADEYVDKEFGSGAVKITPAHDPNDFEIGVRHKLTPITVMDEQGKMNHHAGKFSGLDRYDARKQVIAELKSLDLLDKVEDHNHAVGHCYRCSTVIEPYLSDQWFVKMQPLAEPAIDVVKNGDVRFVPERFTKIYLHWMENTRDWCVSRQLWWGHRIPAWYCQDCGEVIVSKETPTTCPKCSSFKLNQDEDVLDTWFSSALWPFSTLGWPDQTEDLKKYYPTDVLITGYDIIYFWVARMIFSGLEFMEQKPFSDVVITGLVRDAEGRKMSKSLGNGVDPLEVIENYGADAMRFMLATGTAPGNDQRFHWDKVESARNFANKMWNASRFVMMNLGDLTYEQVSLEGPLSTSDQWILHRLNETVEDFNRLLGKYEFGEAGRVLYDFIWSDYCDWYIELAKLTLNGEDVAAKHTTKSVLCYVLDQILKLLHPYMPYITEEIWQHIPHQGKALVVAPFPEFKQELVFKQGAEEMAILMDTIRNVRNIRAEMNVPFSRKITLLLKPNSASYLQVFETGKGYIQGLCNTESLTIRQDIEVPEKAMTAVTSGGQVFIPLEGLIDTSKEIARLEKEMEKLQFEVDRLQKKLGNEQFVAKAPAHVLEQEKEKEQDYKMKLQTVEERIAELKKQ</sequence>
<keyword evidence="4 12" id="KW-0436">Ligase</keyword>
<dbReference type="STRING" id="1390249.BHU72_12430"/>
<dbReference type="SUPFAM" id="SSF52374">
    <property type="entry name" value="Nucleotidylyl transferase"/>
    <property type="match status" value="1"/>
</dbReference>
<dbReference type="InterPro" id="IPR009008">
    <property type="entry name" value="Val/Leu/Ile-tRNA-synth_edit"/>
</dbReference>
<comment type="domain">
    <text evidence="12">ValRS has two distinct active sites: one for aminoacylation and one for editing. The misactivated threonine is translocated from the active site to the editing site.</text>
</comment>
<evidence type="ECO:0000256" key="11">
    <source>
        <dbReference type="ARBA" id="ARBA00060830"/>
    </source>
</evidence>
<evidence type="ECO:0000313" key="16">
    <source>
        <dbReference type="EMBL" id="OEH84204.1"/>
    </source>
</evidence>
<keyword evidence="9 12" id="KW-0030">Aminoacyl-tRNA synthetase</keyword>
<feature type="domain" description="Aminoacyl-tRNA synthetase class Ia" evidence="13">
    <location>
        <begin position="22"/>
        <end position="567"/>
    </location>
</feature>
<dbReference type="Pfam" id="PF08264">
    <property type="entry name" value="Anticodon_1"/>
    <property type="match status" value="1"/>
</dbReference>
<dbReference type="InterPro" id="IPR002303">
    <property type="entry name" value="Valyl-tRNA_ligase"/>
</dbReference>
<comment type="similarity">
    <text evidence="11 12">Belongs to the class-I aminoacyl-tRNA synthetase family. ValS type 1 subfamily.</text>
</comment>
<dbReference type="AlphaFoldDB" id="A0A1E5L276"/>
<protein>
    <recommendedName>
        <fullName evidence="12">Valine--tRNA ligase</fullName>
        <ecNumber evidence="12">6.1.1.9</ecNumber>
    </recommendedName>
    <alternativeName>
        <fullName evidence="12">Valyl-tRNA synthetase</fullName>
        <shortName evidence="12">ValRS</shortName>
    </alternativeName>
</protein>
<dbReference type="SUPFAM" id="SSF50677">
    <property type="entry name" value="ValRS/IleRS/LeuRS editing domain"/>
    <property type="match status" value="1"/>
</dbReference>
<keyword evidence="6 12" id="KW-0067">ATP-binding</keyword>
<dbReference type="NCBIfam" id="TIGR00422">
    <property type="entry name" value="valS"/>
    <property type="match status" value="1"/>
</dbReference>
<keyword evidence="8 12" id="KW-0175">Coiled coil</keyword>
<dbReference type="FunFam" id="1.10.287.380:FF:000001">
    <property type="entry name" value="Valine--tRNA ligase"/>
    <property type="match status" value="1"/>
</dbReference>
<dbReference type="InterPro" id="IPR009080">
    <property type="entry name" value="tRNAsynth_Ia_anticodon-bd"/>
</dbReference>
<dbReference type="SUPFAM" id="SSF47323">
    <property type="entry name" value="Anticodon-binding domain of a subclass of class I aminoacyl-tRNA synthetases"/>
    <property type="match status" value="1"/>
</dbReference>
<dbReference type="NCBIfam" id="NF004349">
    <property type="entry name" value="PRK05729.1"/>
    <property type="match status" value="1"/>
</dbReference>
<evidence type="ECO:0000256" key="6">
    <source>
        <dbReference type="ARBA" id="ARBA00022840"/>
    </source>
</evidence>
<dbReference type="FunFam" id="3.40.50.620:FF:000098">
    <property type="entry name" value="Valine--tRNA ligase"/>
    <property type="match status" value="1"/>
</dbReference>
<accession>A0A1E5L276</accession>
<dbReference type="InterPro" id="IPR033705">
    <property type="entry name" value="Anticodon_Ia_Val"/>
</dbReference>
<evidence type="ECO:0000256" key="3">
    <source>
        <dbReference type="ARBA" id="ARBA00022490"/>
    </source>
</evidence>
<evidence type="ECO:0000256" key="4">
    <source>
        <dbReference type="ARBA" id="ARBA00022598"/>
    </source>
</evidence>
<comment type="catalytic activity">
    <reaction evidence="10 12">
        <text>tRNA(Val) + L-valine + ATP = L-valyl-tRNA(Val) + AMP + diphosphate</text>
        <dbReference type="Rhea" id="RHEA:10704"/>
        <dbReference type="Rhea" id="RHEA-COMP:9672"/>
        <dbReference type="Rhea" id="RHEA-COMP:9708"/>
        <dbReference type="ChEBI" id="CHEBI:30616"/>
        <dbReference type="ChEBI" id="CHEBI:33019"/>
        <dbReference type="ChEBI" id="CHEBI:57762"/>
        <dbReference type="ChEBI" id="CHEBI:78442"/>
        <dbReference type="ChEBI" id="CHEBI:78537"/>
        <dbReference type="ChEBI" id="CHEBI:456215"/>
        <dbReference type="EC" id="6.1.1.9"/>
    </reaction>
</comment>
<keyword evidence="3 12" id="KW-0963">Cytoplasm</keyword>
<keyword evidence="7 12" id="KW-0648">Protein biosynthesis</keyword>
<evidence type="ECO:0000256" key="1">
    <source>
        <dbReference type="ARBA" id="ARBA00004496"/>
    </source>
</evidence>
<dbReference type="Pfam" id="PF10458">
    <property type="entry name" value="Val_tRNA-synt_C"/>
    <property type="match status" value="1"/>
</dbReference>
<dbReference type="SUPFAM" id="SSF46589">
    <property type="entry name" value="tRNA-binding arm"/>
    <property type="match status" value="1"/>
</dbReference>
<comment type="domain">
    <text evidence="12">The C-terminal coiled-coil domain is crucial for aminoacylation activity.</text>
</comment>
<feature type="domain" description="Valyl-tRNA synthetase tRNA-binding arm" evidence="15">
    <location>
        <begin position="818"/>
        <end position="883"/>
    </location>
</feature>
<dbReference type="InterPro" id="IPR037118">
    <property type="entry name" value="Val-tRNA_synth_C_sf"/>
</dbReference>
<dbReference type="GO" id="GO:0004832">
    <property type="term" value="F:valine-tRNA ligase activity"/>
    <property type="evidence" value="ECO:0007669"/>
    <property type="project" value="UniProtKB-UniRule"/>
</dbReference>
<dbReference type="InterPro" id="IPR010978">
    <property type="entry name" value="tRNA-bd_arm"/>
</dbReference>